<organism evidence="2 3">
    <name type="scientific">candidate division MSBL1 archaeon SCGC-AAA261O19</name>
    <dbReference type="NCBI Taxonomy" id="1698277"/>
    <lineage>
        <taxon>Archaea</taxon>
        <taxon>Methanobacteriati</taxon>
        <taxon>Methanobacteriota</taxon>
        <taxon>candidate division MSBL1</taxon>
    </lineage>
</organism>
<dbReference type="Gene3D" id="3.90.550.10">
    <property type="entry name" value="Spore Coat Polysaccharide Biosynthesis Protein SpsA, Chain A"/>
    <property type="match status" value="1"/>
</dbReference>
<dbReference type="InterPro" id="IPR029044">
    <property type="entry name" value="Nucleotide-diphossugar_trans"/>
</dbReference>
<evidence type="ECO:0000256" key="1">
    <source>
        <dbReference type="SAM" id="Phobius"/>
    </source>
</evidence>
<proteinExistence type="predicted"/>
<dbReference type="EMBL" id="LHYB01000040">
    <property type="protein sequence ID" value="KXB04313.1"/>
    <property type="molecule type" value="Genomic_DNA"/>
</dbReference>
<comment type="caution">
    <text evidence="2">The sequence shown here is derived from an EMBL/GenBank/DDBJ whole genome shotgun (WGS) entry which is preliminary data.</text>
</comment>
<protein>
    <recommendedName>
        <fullName evidence="4">Glycosyltransferase 2-like domain-containing protein</fullName>
    </recommendedName>
</protein>
<dbReference type="Proteomes" id="UP000070076">
    <property type="component" value="Unassembled WGS sequence"/>
</dbReference>
<keyword evidence="1" id="KW-0812">Transmembrane</keyword>
<keyword evidence="3" id="KW-1185">Reference proteome</keyword>
<feature type="transmembrane region" description="Helical" evidence="1">
    <location>
        <begin position="237"/>
        <end position="258"/>
    </location>
</feature>
<reference evidence="2 3" key="1">
    <citation type="journal article" date="2016" name="Sci. Rep.">
        <title>Metabolic traits of an uncultured archaeal lineage -MSBL1- from brine pools of the Red Sea.</title>
        <authorList>
            <person name="Mwirichia R."/>
            <person name="Alam I."/>
            <person name="Rashid M."/>
            <person name="Vinu M."/>
            <person name="Ba-Alawi W."/>
            <person name="Anthony Kamau A."/>
            <person name="Kamanda Ngugi D."/>
            <person name="Goker M."/>
            <person name="Klenk H.P."/>
            <person name="Bajic V."/>
            <person name="Stingl U."/>
        </authorList>
    </citation>
    <scope>NUCLEOTIDE SEQUENCE [LARGE SCALE GENOMIC DNA]</scope>
    <source>
        <strain evidence="2">SCGC-AAA261O19</strain>
    </source>
</reference>
<evidence type="ECO:0000313" key="3">
    <source>
        <dbReference type="Proteomes" id="UP000070076"/>
    </source>
</evidence>
<dbReference type="SUPFAM" id="SSF53448">
    <property type="entry name" value="Nucleotide-diphospho-sugar transferases"/>
    <property type="match status" value="1"/>
</dbReference>
<keyword evidence="1" id="KW-1133">Transmembrane helix</keyword>
<dbReference type="AlphaFoldDB" id="A0A133VCY4"/>
<evidence type="ECO:0008006" key="4">
    <source>
        <dbReference type="Google" id="ProtNLM"/>
    </source>
</evidence>
<gene>
    <name evidence="2" type="ORF">AKJ48_02990</name>
</gene>
<name>A0A133VCY4_9EURY</name>
<keyword evidence="1" id="KW-0472">Membrane</keyword>
<sequence>MEWSLVCPVKDEIHLLERALPSFYAVNPTEVILCLDKPAPKNVINAIRKTVKACNAEHKTRIIEVEQNPDYEFHQAWVRRKGFLEAKYDRILTTDIDLILNENVLKAIRLVGKNNIGLVSCSKRYSYEGFQRIWRNTGMELVRLIGSPRFTGLYAIWRPHWIDSEDEGIKKLKDPKHGAYREAKVGEDTYLRNCMMRKHKVIYLEDVGGKALATNIWDLPQIQFENGRHLASKEYGILRVLLAVLLQLHAYALLGWLYEVTKD</sequence>
<evidence type="ECO:0000313" key="2">
    <source>
        <dbReference type="EMBL" id="KXB04313.1"/>
    </source>
</evidence>
<accession>A0A133VCY4</accession>